<evidence type="ECO:0000313" key="2">
    <source>
        <dbReference type="EMBL" id="KAK0533471.1"/>
    </source>
</evidence>
<protein>
    <submittedName>
        <fullName evidence="2">Uncharacterized protein</fullName>
    </submittedName>
</protein>
<evidence type="ECO:0000256" key="1">
    <source>
        <dbReference type="SAM" id="MobiDB-lite"/>
    </source>
</evidence>
<dbReference type="AlphaFoldDB" id="A0AAN6JLR7"/>
<dbReference type="PANTHER" id="PTHR34365:SF7">
    <property type="entry name" value="GLYCINE-RICH DOMAIN-CONTAINING PROTEIN 1"/>
    <property type="match status" value="1"/>
</dbReference>
<accession>A0AAN6JLR7</accession>
<name>A0AAN6JLR7_9BASI</name>
<dbReference type="Pfam" id="PF07173">
    <property type="entry name" value="GRDP-like"/>
    <property type="match status" value="1"/>
</dbReference>
<feature type="non-terminal residue" evidence="2">
    <location>
        <position position="796"/>
    </location>
</feature>
<organism evidence="2 3">
    <name type="scientific">Tilletia horrida</name>
    <dbReference type="NCBI Taxonomy" id="155126"/>
    <lineage>
        <taxon>Eukaryota</taxon>
        <taxon>Fungi</taxon>
        <taxon>Dikarya</taxon>
        <taxon>Basidiomycota</taxon>
        <taxon>Ustilaginomycotina</taxon>
        <taxon>Exobasidiomycetes</taxon>
        <taxon>Tilletiales</taxon>
        <taxon>Tilletiaceae</taxon>
        <taxon>Tilletia</taxon>
    </lineage>
</organism>
<feature type="compositionally biased region" description="Basic and acidic residues" evidence="1">
    <location>
        <begin position="622"/>
        <end position="631"/>
    </location>
</feature>
<sequence length="796" mass="86296">MPDGTDSGPGLAAWDASRTVAVTDNFRIGKHPSVPALVQLDELRAHLAILNMFRHIREAVREGQELPAELLASDVAATDGTSNLPAYAARAPAEETCPPYFPTAPPPPDADRKDPALVQQAQTALSEELVKETRWKCYLQRAACRLDLYIEHILKTANPGVARTRNNKSELSPLGPRITALELRPEHLPPVDVFMVWHSYLLNPARIWEDGYHSKTRALILAYAFPLLQMASVIDPATSRPVTPAAEAHWNSTVLQWGFHLALQPPAVATRNPNSFHCAGPDGIGGVCPHCESQYVFVPWTSSGPDPLQRGLVDDEWVRLCPASDCNKIIDTDTLRGARFIKDMEEWSDDAKYRMAGTVINMRDGTFLEDVNLADVVLCPQIIASHRQEAVLAKMRNSSAPMESCDELAARKSYSFKLIAKTIEHRALTANPRASARYRLAVKRRIQLLFAQYRENTGLHQSMTDLVSAVQRQFKFVEEMTKLGWANAENLARGRDDISLARAIVRYHSWMHLMSRNTTMLCPTLDIDLCWHTHMLKRQYIGDTVRYVGRFINHDDKIEENTLSDAFERTAKLWQKTFDQPYSVCGCIHNKPSFGKRMSRALNSSEGEASSSGSGFLQRFRAASDRPRDQPEDAFDDATHPSAHSAVFVTGSQKSSEAPVGLKLRQDRLASLEAAERKGRRREGHSDAFVYSAGYYYTTMPPYVGLYPFYYDPSGSCGVVDGADHGGAGACVSTSPMLQTNQGACAGGGCGSGGGAVCGGGGGFGGGAACGSGSAGCGGGGGGGGGCGGGGGGGGC</sequence>
<dbReference type="InterPro" id="IPR009836">
    <property type="entry name" value="GRDP-like"/>
</dbReference>
<dbReference type="PANTHER" id="PTHR34365">
    <property type="entry name" value="ENOLASE (DUF1399)"/>
    <property type="match status" value="1"/>
</dbReference>
<dbReference type="Proteomes" id="UP001176521">
    <property type="component" value="Unassembled WGS sequence"/>
</dbReference>
<proteinExistence type="predicted"/>
<evidence type="ECO:0000313" key="3">
    <source>
        <dbReference type="Proteomes" id="UP001176521"/>
    </source>
</evidence>
<reference evidence="2" key="1">
    <citation type="journal article" date="2023" name="PhytoFront">
        <title>Draft Genome Resources of Seven Strains of Tilletia horrida, Causal Agent of Kernel Smut of Rice.</title>
        <authorList>
            <person name="Khanal S."/>
            <person name="Antony Babu S."/>
            <person name="Zhou X.G."/>
        </authorList>
    </citation>
    <scope>NUCLEOTIDE SEQUENCE</scope>
    <source>
        <strain evidence="2">TX3</strain>
    </source>
</reference>
<gene>
    <name evidence="2" type="ORF">OC842_002950</name>
</gene>
<keyword evidence="3" id="KW-1185">Reference proteome</keyword>
<dbReference type="EMBL" id="JAPDMQ010000136">
    <property type="protein sequence ID" value="KAK0533471.1"/>
    <property type="molecule type" value="Genomic_DNA"/>
</dbReference>
<comment type="caution">
    <text evidence="2">The sequence shown here is derived from an EMBL/GenBank/DDBJ whole genome shotgun (WGS) entry which is preliminary data.</text>
</comment>
<feature type="region of interest" description="Disordered" evidence="1">
    <location>
        <begin position="621"/>
        <end position="641"/>
    </location>
</feature>